<organism evidence="1 2">
    <name type="scientific">Trichoderma gamsii</name>
    <dbReference type="NCBI Taxonomy" id="398673"/>
    <lineage>
        <taxon>Eukaryota</taxon>
        <taxon>Fungi</taxon>
        <taxon>Dikarya</taxon>
        <taxon>Ascomycota</taxon>
        <taxon>Pezizomycotina</taxon>
        <taxon>Sordariomycetes</taxon>
        <taxon>Hypocreomycetidae</taxon>
        <taxon>Hypocreales</taxon>
        <taxon>Hypocreaceae</taxon>
        <taxon>Trichoderma</taxon>
    </lineage>
</organism>
<comment type="caution">
    <text evidence="1">The sequence shown here is derived from an EMBL/GenBank/DDBJ whole genome shotgun (WGS) entry which is preliminary data.</text>
</comment>
<evidence type="ECO:0000313" key="2">
    <source>
        <dbReference type="Proteomes" id="UP000236546"/>
    </source>
</evidence>
<accession>A0A2K0T5G5</accession>
<name>A0A2K0T5G5_9HYPO</name>
<dbReference type="Proteomes" id="UP000236546">
    <property type="component" value="Unassembled WGS sequence"/>
</dbReference>
<gene>
    <name evidence="1" type="ORF">TGAMA5MH_07211</name>
</gene>
<dbReference type="EMBL" id="MTYH01000060">
    <property type="protein sequence ID" value="PNP40771.1"/>
    <property type="molecule type" value="Genomic_DNA"/>
</dbReference>
<dbReference type="AlphaFoldDB" id="A0A2K0T5G5"/>
<protein>
    <submittedName>
        <fullName evidence="1">Uncharacterized protein</fullName>
    </submittedName>
</protein>
<sequence length="53" mass="5836">MPGAGTTGHRWKIVCQFASAATSMDRQARDAQRETGNRIPHMLTGCFRGYASH</sequence>
<evidence type="ECO:0000313" key="1">
    <source>
        <dbReference type="EMBL" id="PNP40771.1"/>
    </source>
</evidence>
<proteinExistence type="predicted"/>
<reference evidence="1 2" key="1">
    <citation type="submission" date="2017-02" db="EMBL/GenBank/DDBJ databases">
        <title>Genomes of Trichoderma spp. with biocontrol activity.</title>
        <authorList>
            <person name="Gardiner D."/>
            <person name="Kazan K."/>
            <person name="Vos C."/>
            <person name="Harvey P."/>
        </authorList>
    </citation>
    <scope>NUCLEOTIDE SEQUENCE [LARGE SCALE GENOMIC DNA]</scope>
    <source>
        <strain evidence="1 2">A5MH</strain>
    </source>
</reference>